<dbReference type="Pfam" id="PF09537">
    <property type="entry name" value="DUF2383"/>
    <property type="match status" value="1"/>
</dbReference>
<sequence length="153" mass="17021">MTDPRAITATPDQLERLQHLLSRSADARAWFEEMEDRAEPEFRPVTVKFRGLHVEQVDRLTALLTAVGGEPDPSGSVRGAVSRAAVSMRAIFGEIDTDMLSAIRDSESALLDEFAAVIPQMEPSRYRDELVQMQGELTRLLAEVEAEAARPRD</sequence>
<feature type="domain" description="DUF2383" evidence="1">
    <location>
        <begin position="14"/>
        <end position="118"/>
    </location>
</feature>
<evidence type="ECO:0000313" key="3">
    <source>
        <dbReference type="Proteomes" id="UP000199093"/>
    </source>
</evidence>
<gene>
    <name evidence="2" type="ORF">SAMN04487993_1002149</name>
</gene>
<evidence type="ECO:0000259" key="1">
    <source>
        <dbReference type="Pfam" id="PF09537"/>
    </source>
</evidence>
<proteinExistence type="predicted"/>
<dbReference type="RefSeq" id="WP_089843405.1">
    <property type="nucleotide sequence ID" value="NZ_FNEJ01000002.1"/>
</dbReference>
<protein>
    <recommendedName>
        <fullName evidence="1">DUF2383 domain-containing protein</fullName>
    </recommendedName>
</protein>
<name>A0A1G8IVE4_9RHOB</name>
<accession>A0A1G8IVE4</accession>
<dbReference type="InterPro" id="IPR019052">
    <property type="entry name" value="DUF2383"/>
</dbReference>
<dbReference type="Gene3D" id="1.20.1260.10">
    <property type="match status" value="1"/>
</dbReference>
<keyword evidence="3" id="KW-1185">Reference proteome</keyword>
<dbReference type="AlphaFoldDB" id="A0A1G8IVE4"/>
<dbReference type="EMBL" id="FNEJ01000002">
    <property type="protein sequence ID" value="SDI22909.1"/>
    <property type="molecule type" value="Genomic_DNA"/>
</dbReference>
<dbReference type="OrthoDB" id="7857789at2"/>
<organism evidence="2 3">
    <name type="scientific">Salipiger marinus</name>
    <dbReference type="NCBI Taxonomy" id="555512"/>
    <lineage>
        <taxon>Bacteria</taxon>
        <taxon>Pseudomonadati</taxon>
        <taxon>Pseudomonadota</taxon>
        <taxon>Alphaproteobacteria</taxon>
        <taxon>Rhodobacterales</taxon>
        <taxon>Roseobacteraceae</taxon>
        <taxon>Salipiger</taxon>
    </lineage>
</organism>
<dbReference type="InterPro" id="IPR012347">
    <property type="entry name" value="Ferritin-like"/>
</dbReference>
<dbReference type="Proteomes" id="UP000199093">
    <property type="component" value="Unassembled WGS sequence"/>
</dbReference>
<dbReference type="STRING" id="555512.SAMN04487993_1002149"/>
<evidence type="ECO:0000313" key="2">
    <source>
        <dbReference type="EMBL" id="SDI22909.1"/>
    </source>
</evidence>
<reference evidence="2 3" key="1">
    <citation type="submission" date="2016-10" db="EMBL/GenBank/DDBJ databases">
        <authorList>
            <person name="de Groot N.N."/>
        </authorList>
    </citation>
    <scope>NUCLEOTIDE SEQUENCE [LARGE SCALE GENOMIC DNA]</scope>
    <source>
        <strain evidence="2 3">DSM 26424</strain>
    </source>
</reference>